<keyword evidence="4" id="KW-1185">Reference proteome</keyword>
<protein>
    <submittedName>
        <fullName evidence="3">EDD domain protein, DegV family</fullName>
    </submittedName>
</protein>
<comment type="caution">
    <text evidence="3">The sequence shown here is derived from an EMBL/GenBank/DDBJ whole genome shotgun (WGS) entry which is preliminary data.</text>
</comment>
<comment type="function">
    <text evidence="1">May bind long-chain fatty acids, such as palmitate, and may play a role in lipid transport or fatty acid metabolism.</text>
</comment>
<dbReference type="PANTHER" id="PTHR33434">
    <property type="entry name" value="DEGV DOMAIN-CONTAINING PROTEIN DR_1986-RELATED"/>
    <property type="match status" value="1"/>
</dbReference>
<dbReference type="EMBL" id="AYZM01000079">
    <property type="protein sequence ID" value="KRN25032.1"/>
    <property type="molecule type" value="Genomic_DNA"/>
</dbReference>
<dbReference type="InterPro" id="IPR003797">
    <property type="entry name" value="DegV"/>
</dbReference>
<organism evidence="3 4">
    <name type="scientific">Secundilactobacillus similis DSM 23365 = JCM 2765</name>
    <dbReference type="NCBI Taxonomy" id="1423804"/>
    <lineage>
        <taxon>Bacteria</taxon>
        <taxon>Bacillati</taxon>
        <taxon>Bacillota</taxon>
        <taxon>Bacilli</taxon>
        <taxon>Lactobacillales</taxon>
        <taxon>Lactobacillaceae</taxon>
        <taxon>Secundilactobacillus</taxon>
    </lineage>
</organism>
<dbReference type="Pfam" id="PF02645">
    <property type="entry name" value="DegV"/>
    <property type="match status" value="1"/>
</dbReference>
<name>A0A0R2F9N2_9LACO</name>
<dbReference type="OrthoDB" id="5429275at2"/>
<evidence type="ECO:0000313" key="4">
    <source>
        <dbReference type="Proteomes" id="UP000051442"/>
    </source>
</evidence>
<evidence type="ECO:0000256" key="1">
    <source>
        <dbReference type="ARBA" id="ARBA00003238"/>
    </source>
</evidence>
<dbReference type="NCBIfam" id="TIGR00762">
    <property type="entry name" value="DegV"/>
    <property type="match status" value="1"/>
</dbReference>
<sequence length="288" mass="30588">MQTKIALIVDSASDVPGEILAQYQNIEVAPMLVTMADGNTYLDRETIQPDEFYQQLAANDTLPKTASPTVGSVKAQVERLQEQGFTQIIGITISSGLSVSYSVFKQVAADAEAEMTVVDTKNIGIGSGLFAVYAEQLIDNGLAYHDIVARLQNAVADSKVYFYIPTLKYLRAGGRIGRVAGLLGTMLSIKPVISCDENGIYYPMTKARTEAKAVSKLIAAAVATAEGQPDFRIAVTQGVNPALLTKVVAELQARFPNQLIYTGNVSPALGVHTGPGLVGVAVQVGVTH</sequence>
<proteinExistence type="predicted"/>
<keyword evidence="2" id="KW-0446">Lipid-binding</keyword>
<dbReference type="PROSITE" id="PS51482">
    <property type="entry name" value="DEGV"/>
    <property type="match status" value="1"/>
</dbReference>
<dbReference type="STRING" id="1423804.FD14_GL000508"/>
<dbReference type="RefSeq" id="WP_054734850.1">
    <property type="nucleotide sequence ID" value="NZ_AYZM01000079.1"/>
</dbReference>
<evidence type="ECO:0000313" key="3">
    <source>
        <dbReference type="EMBL" id="KRN25032.1"/>
    </source>
</evidence>
<evidence type="ECO:0000256" key="2">
    <source>
        <dbReference type="ARBA" id="ARBA00023121"/>
    </source>
</evidence>
<reference evidence="3 4" key="1">
    <citation type="journal article" date="2015" name="Genome Announc.">
        <title>Expanding the biotechnology potential of lactobacilli through comparative genomics of 213 strains and associated genera.</title>
        <authorList>
            <person name="Sun Z."/>
            <person name="Harris H.M."/>
            <person name="McCann A."/>
            <person name="Guo C."/>
            <person name="Argimon S."/>
            <person name="Zhang W."/>
            <person name="Yang X."/>
            <person name="Jeffery I.B."/>
            <person name="Cooney J.C."/>
            <person name="Kagawa T.F."/>
            <person name="Liu W."/>
            <person name="Song Y."/>
            <person name="Salvetti E."/>
            <person name="Wrobel A."/>
            <person name="Rasinkangas P."/>
            <person name="Parkhill J."/>
            <person name="Rea M.C."/>
            <person name="O'Sullivan O."/>
            <person name="Ritari J."/>
            <person name="Douillard F.P."/>
            <person name="Paul Ross R."/>
            <person name="Yang R."/>
            <person name="Briner A.E."/>
            <person name="Felis G.E."/>
            <person name="de Vos W.M."/>
            <person name="Barrangou R."/>
            <person name="Klaenhammer T.R."/>
            <person name="Caufield P.W."/>
            <person name="Cui Y."/>
            <person name="Zhang H."/>
            <person name="O'Toole P.W."/>
        </authorList>
    </citation>
    <scope>NUCLEOTIDE SEQUENCE [LARGE SCALE GENOMIC DNA]</scope>
    <source>
        <strain evidence="3 4">DSM 23365</strain>
    </source>
</reference>
<gene>
    <name evidence="3" type="ORF">FD14_GL000508</name>
</gene>
<dbReference type="Gene3D" id="3.30.1180.10">
    <property type="match status" value="1"/>
</dbReference>
<accession>A0A0R2F9N2</accession>
<dbReference type="SUPFAM" id="SSF82549">
    <property type="entry name" value="DAK1/DegV-like"/>
    <property type="match status" value="1"/>
</dbReference>
<dbReference type="InterPro" id="IPR050270">
    <property type="entry name" value="DegV_domain_contain"/>
</dbReference>
<dbReference type="Gene3D" id="3.40.50.10170">
    <property type="match status" value="1"/>
</dbReference>
<dbReference type="InterPro" id="IPR043168">
    <property type="entry name" value="DegV_C"/>
</dbReference>
<dbReference type="PATRIC" id="fig|1423804.4.peg.545"/>
<dbReference type="AlphaFoldDB" id="A0A0R2F9N2"/>
<dbReference type="PANTHER" id="PTHR33434:SF2">
    <property type="entry name" value="FATTY ACID-BINDING PROTEIN TM_1468"/>
    <property type="match status" value="1"/>
</dbReference>
<dbReference type="Proteomes" id="UP000051442">
    <property type="component" value="Unassembled WGS sequence"/>
</dbReference>
<dbReference type="GO" id="GO:0008289">
    <property type="term" value="F:lipid binding"/>
    <property type="evidence" value="ECO:0007669"/>
    <property type="project" value="UniProtKB-KW"/>
</dbReference>